<feature type="domain" description="Pyruvate phosphate dikinase AMP/ATP-binding" evidence="16">
    <location>
        <begin position="72"/>
        <end position="301"/>
    </location>
</feature>
<feature type="binding site" evidence="12">
    <location>
        <position position="590"/>
    </location>
    <ligand>
        <name>substrate</name>
    </ligand>
</feature>
<dbReference type="PIRSF" id="PIRSF000853">
    <property type="entry name" value="PPDK"/>
    <property type="match status" value="1"/>
</dbReference>
<evidence type="ECO:0000256" key="13">
    <source>
        <dbReference type="PIRSR" id="PIRSR000853-3"/>
    </source>
</evidence>
<feature type="domain" description="Pyruvate phosphate dikinase AMP/ATP-binding" evidence="16">
    <location>
        <begin position="312"/>
        <end position="355"/>
    </location>
</feature>
<dbReference type="NCBIfam" id="TIGR01828">
    <property type="entry name" value="pyru_phos_dikin"/>
    <property type="match status" value="1"/>
</dbReference>
<dbReference type="Gene3D" id="1.10.189.10">
    <property type="entry name" value="Pyruvate Phosphate Dikinase, domain 2"/>
    <property type="match status" value="1"/>
</dbReference>
<dbReference type="InParanoid" id="A2E4Y2"/>
<feature type="binding site" evidence="13">
    <location>
        <position position="819"/>
    </location>
    <ligand>
        <name>Mg(2+)</name>
        <dbReference type="ChEBI" id="CHEBI:18420"/>
    </ligand>
</feature>
<dbReference type="Gene3D" id="3.50.30.10">
    <property type="entry name" value="Phosphohistidine domain"/>
    <property type="match status" value="1"/>
</dbReference>
<dbReference type="VEuPathDB" id="TrichDB:TVAGG3_0228590"/>
<dbReference type="SUPFAM" id="SSF56059">
    <property type="entry name" value="Glutathione synthetase ATP-binding domain-like"/>
    <property type="match status" value="1"/>
</dbReference>
<dbReference type="KEGG" id="tva:4770283"/>
<feature type="active site" description="Proton donor" evidence="11">
    <location>
        <position position="879"/>
    </location>
</feature>
<dbReference type="EMBL" id="DS113304">
    <property type="protein sequence ID" value="EAY12321.1"/>
    <property type="molecule type" value="Genomic_DNA"/>
</dbReference>
<feature type="binding site" evidence="12">
    <location>
        <position position="819"/>
    </location>
    <ligand>
        <name>substrate</name>
    </ligand>
</feature>
<dbReference type="GO" id="GO:0005524">
    <property type="term" value="F:ATP binding"/>
    <property type="evidence" value="ECO:0007669"/>
    <property type="project" value="UniProtKB-UniRule"/>
</dbReference>
<reference evidence="18" key="1">
    <citation type="submission" date="2006-10" db="EMBL/GenBank/DDBJ databases">
        <authorList>
            <person name="Amadeo P."/>
            <person name="Zhao Q."/>
            <person name="Wortman J."/>
            <person name="Fraser-Liggett C."/>
            <person name="Carlton J."/>
        </authorList>
    </citation>
    <scope>NUCLEOTIDE SEQUENCE</scope>
    <source>
        <strain evidence="18">G3</strain>
    </source>
</reference>
<dbReference type="Pfam" id="PF01326">
    <property type="entry name" value="PPDK_N"/>
    <property type="match status" value="2"/>
</dbReference>
<evidence type="ECO:0000313" key="18">
    <source>
        <dbReference type="EMBL" id="EAY12321.1"/>
    </source>
</evidence>
<dbReference type="Proteomes" id="UP000001542">
    <property type="component" value="Unassembled WGS sequence"/>
</dbReference>
<dbReference type="Pfam" id="PF02896">
    <property type="entry name" value="PEP-utilizers_C"/>
    <property type="match status" value="1"/>
</dbReference>
<organism evidence="18 19">
    <name type="scientific">Trichomonas vaginalis (strain ATCC PRA-98 / G3)</name>
    <dbReference type="NCBI Taxonomy" id="412133"/>
    <lineage>
        <taxon>Eukaryota</taxon>
        <taxon>Metamonada</taxon>
        <taxon>Parabasalia</taxon>
        <taxon>Trichomonadida</taxon>
        <taxon>Trichomonadidae</taxon>
        <taxon>Trichomonas</taxon>
    </lineage>
</organism>
<dbReference type="OMA" id="CEMARCG"/>
<feature type="domain" description="PEP-utilising enzyme mobile" evidence="15">
    <location>
        <begin position="434"/>
        <end position="515"/>
    </location>
</feature>
<dbReference type="PANTHER" id="PTHR22931">
    <property type="entry name" value="PHOSPHOENOLPYRUVATE DIKINASE-RELATED"/>
    <property type="match status" value="1"/>
</dbReference>
<evidence type="ECO:0000256" key="4">
    <source>
        <dbReference type="ARBA" id="ARBA00022679"/>
    </source>
</evidence>
<feature type="region of interest" description="Disordered" evidence="14">
    <location>
        <begin position="669"/>
        <end position="695"/>
    </location>
</feature>
<keyword evidence="18" id="KW-0670">Pyruvate</keyword>
<dbReference type="InterPro" id="IPR040442">
    <property type="entry name" value="Pyrv_kinase-like_dom_sf"/>
</dbReference>
<evidence type="ECO:0000256" key="2">
    <source>
        <dbReference type="ARBA" id="ARBA00007837"/>
    </source>
</evidence>
<evidence type="ECO:0000259" key="15">
    <source>
        <dbReference type="Pfam" id="PF00391"/>
    </source>
</evidence>
<evidence type="ECO:0000256" key="1">
    <source>
        <dbReference type="ARBA" id="ARBA00001946"/>
    </source>
</evidence>
<evidence type="ECO:0000256" key="14">
    <source>
        <dbReference type="SAM" id="MobiDB-lite"/>
    </source>
</evidence>
<name>A2E4Y2_TRIV3</name>
<dbReference type="SUPFAM" id="SSF52009">
    <property type="entry name" value="Phosphohistidine domain"/>
    <property type="match status" value="1"/>
</dbReference>
<keyword evidence="19" id="KW-1185">Reference proteome</keyword>
<comment type="cofactor">
    <cofactor evidence="1 10 13">
        <name>Mg(2+)</name>
        <dbReference type="ChEBI" id="CHEBI:18420"/>
    </cofactor>
</comment>
<dbReference type="GO" id="GO:0016301">
    <property type="term" value="F:kinase activity"/>
    <property type="evidence" value="ECO:0007669"/>
    <property type="project" value="UniProtKB-UniRule"/>
</dbReference>
<feature type="binding site" evidence="12">
    <location>
        <position position="645"/>
    </location>
    <ligand>
        <name>substrate</name>
    </ligand>
</feature>
<dbReference type="InterPro" id="IPR000121">
    <property type="entry name" value="PEP_util_C"/>
</dbReference>
<sequence>MTEQYVYFFDEIDKVEAKVGGMDKVKNLLGGKGGNLAEIARQGIPVPHGFTISTEACTIFYKQDPPALPDSIWEEINQKIKELETKTEKQFGSEEKPLLVSCRSGARVSMPGMMDTVLNIGLNDVTCQAMINLTQNPRFVWDSYRRLLQGYGAIVMGIPDEKFEAALKAMQTEKEYKSDNDVPAEDWEALVGTYKQIIETEKGAPFPQDPIEQLKGAIMAVFQSWNSERAIEYRKRFGFSDDWGTAVNVMAMVFGNMGETSASGVTFTRNPSTGENKLWGDFLVNSQGEDVVAGVRTPQHIDQLEQVLPEVYNQLLEIGHKLEGFFKEVQDIEFTIENGVLWILQTRNGKKTSKAIIKCNVDLAKEGVITKEEALKRVTSNDIETILHPHFEKSDLDSAASKLFTTGVNASPGAGVGQIYFDADKCKEMAGQGQNVILVRQFTKPDDFGGMVVSKGLFTAEGGAASHAAVVARQVGIPAVVGCSSINIDADAKTVTCGENVLKEGDFVSIDGSTGQVFMDQIPMVAPNISEQEDLLELLNWADEICEKNDGRESINQRPTRGLKVLANADTPQDAEKAKQLGAKGIGLCRTEHMFLGDRTQYVQKMVMAENEDERKEAMDELYNFLEEDFLSMFDTMSGLPVIVRLLDPPLHEFLPDMLETAGEIAAAKERNKLEGKDKEKEENEDDEDDEDKQKEKLYQNILKYHETNPMTGFRGVRLCLLIPGLLEMQVRAIASAACKLKADEKDPIVEIMVPLVCTEEELKVVKEIMDKEIESVMKENEIKNLHIKYGTMIEVPRAALIADKISQYAEFFSFGTNDLTQLGFGYSRDDAGFIQTYRSKGMIQTNPFQTIDKGIGKLMKIATERGRKTRPDLTVGICGEHGGDPETIKFCHSIGMDYVSCSPLRIPAARFTAAHAVLDAQK</sequence>
<feature type="binding site" evidence="13">
    <location>
        <position position="795"/>
    </location>
    <ligand>
        <name>Mg(2+)</name>
        <dbReference type="ChEBI" id="CHEBI:18420"/>
    </ligand>
</feature>
<feature type="compositionally biased region" description="Basic and acidic residues" evidence="14">
    <location>
        <begin position="669"/>
        <end position="682"/>
    </location>
</feature>
<evidence type="ECO:0000256" key="11">
    <source>
        <dbReference type="PIRSR" id="PIRSR000853-1"/>
    </source>
</evidence>
<dbReference type="SUPFAM" id="SSF51621">
    <property type="entry name" value="Phosphoenolpyruvate/pyruvate domain"/>
    <property type="match status" value="1"/>
</dbReference>
<feature type="binding site" evidence="12">
    <location>
        <position position="795"/>
    </location>
    <ligand>
        <name>substrate</name>
    </ligand>
</feature>
<dbReference type="RefSeq" id="XP_001324544.1">
    <property type="nucleotide sequence ID" value="XM_001324509.1"/>
</dbReference>
<dbReference type="GO" id="GO:0046872">
    <property type="term" value="F:metal ion binding"/>
    <property type="evidence" value="ECO:0007669"/>
    <property type="project" value="UniProtKB-UniRule"/>
</dbReference>
<keyword evidence="5 13" id="KW-0479">Metal-binding</keyword>
<gene>
    <name evidence="18" type="ORF">TVAG_161270</name>
</gene>
<feature type="binding site" evidence="12">
    <location>
        <position position="817"/>
    </location>
    <ligand>
        <name>substrate</name>
    </ligand>
</feature>
<feature type="active site" description="Tele-phosphohistidine intermediate" evidence="11">
    <location>
        <position position="467"/>
    </location>
</feature>
<evidence type="ECO:0000259" key="16">
    <source>
        <dbReference type="Pfam" id="PF01326"/>
    </source>
</evidence>
<dbReference type="Gene3D" id="3.30.470.20">
    <property type="entry name" value="ATP-grasp fold, B domain"/>
    <property type="match status" value="1"/>
</dbReference>
<dbReference type="InterPro" id="IPR010121">
    <property type="entry name" value="Pyruvate_phosphate_dikinase"/>
</dbReference>
<evidence type="ECO:0000256" key="8">
    <source>
        <dbReference type="ARBA" id="ARBA00022840"/>
    </source>
</evidence>
<keyword evidence="7" id="KW-0418">Kinase</keyword>
<dbReference type="NCBIfam" id="NF004531">
    <property type="entry name" value="PRK05878.1"/>
    <property type="match status" value="1"/>
</dbReference>
<dbReference type="VEuPathDB" id="TrichDB:TVAG_161270"/>
<dbReference type="SMR" id="A2E4Y2"/>
<dbReference type="InterPro" id="IPR002192">
    <property type="entry name" value="PPDK_AMP/ATP-bd"/>
</dbReference>
<dbReference type="EC" id="2.7.9.1" evidence="3 10"/>
<dbReference type="InterPro" id="IPR015813">
    <property type="entry name" value="Pyrv/PenolPyrv_kinase-like_dom"/>
</dbReference>
<dbReference type="InterPro" id="IPR008279">
    <property type="entry name" value="PEP-util_enz_mobile_dom"/>
</dbReference>
<dbReference type="Pfam" id="PF00391">
    <property type="entry name" value="PEP-utilizers"/>
    <property type="match status" value="1"/>
</dbReference>
<evidence type="ECO:0000313" key="19">
    <source>
        <dbReference type="Proteomes" id="UP000001542"/>
    </source>
</evidence>
<evidence type="ECO:0000259" key="17">
    <source>
        <dbReference type="Pfam" id="PF02896"/>
    </source>
</evidence>
<evidence type="ECO:0000256" key="5">
    <source>
        <dbReference type="ARBA" id="ARBA00022723"/>
    </source>
</evidence>
<dbReference type="Gene3D" id="1.20.80.30">
    <property type="match status" value="1"/>
</dbReference>
<protein>
    <recommendedName>
        <fullName evidence="3 10">Pyruvate, phosphate dikinase</fullName>
        <ecNumber evidence="3 10">2.7.9.1</ecNumber>
    </recommendedName>
</protein>
<evidence type="ECO:0000256" key="3">
    <source>
        <dbReference type="ARBA" id="ARBA00011994"/>
    </source>
</evidence>
<evidence type="ECO:0000256" key="7">
    <source>
        <dbReference type="ARBA" id="ARBA00022777"/>
    </source>
</evidence>
<comment type="catalytic activity">
    <reaction evidence="10">
        <text>pyruvate + phosphate + ATP = phosphoenolpyruvate + AMP + diphosphate + H(+)</text>
        <dbReference type="Rhea" id="RHEA:10756"/>
        <dbReference type="ChEBI" id="CHEBI:15361"/>
        <dbReference type="ChEBI" id="CHEBI:15378"/>
        <dbReference type="ChEBI" id="CHEBI:30616"/>
        <dbReference type="ChEBI" id="CHEBI:33019"/>
        <dbReference type="ChEBI" id="CHEBI:43474"/>
        <dbReference type="ChEBI" id="CHEBI:58702"/>
        <dbReference type="ChEBI" id="CHEBI:456215"/>
        <dbReference type="EC" id="2.7.9.1"/>
    </reaction>
</comment>
<dbReference type="PANTHER" id="PTHR22931:SF9">
    <property type="entry name" value="PYRUVATE, PHOSPHATE DIKINASE 1, CHLOROPLASTIC"/>
    <property type="match status" value="1"/>
</dbReference>
<feature type="binding site" evidence="12">
    <location>
        <position position="818"/>
    </location>
    <ligand>
        <name>substrate</name>
    </ligand>
</feature>
<feature type="domain" description="PEP-utilising enzyme C-terminal" evidence="17">
    <location>
        <begin position="561"/>
        <end position="917"/>
    </location>
</feature>
<proteinExistence type="inferred from homology"/>
<evidence type="ECO:0000256" key="12">
    <source>
        <dbReference type="PIRSR" id="PIRSR000853-2"/>
    </source>
</evidence>
<keyword evidence="9 13" id="KW-0460">Magnesium</keyword>
<comment type="similarity">
    <text evidence="2 10">Belongs to the PEP-utilizing enzyme family.</text>
</comment>
<evidence type="ECO:0000256" key="6">
    <source>
        <dbReference type="ARBA" id="ARBA00022741"/>
    </source>
</evidence>
<reference evidence="18" key="2">
    <citation type="journal article" date="2007" name="Science">
        <title>Draft genome sequence of the sexually transmitted pathogen Trichomonas vaginalis.</title>
        <authorList>
            <person name="Carlton J.M."/>
            <person name="Hirt R.P."/>
            <person name="Silva J.C."/>
            <person name="Delcher A.L."/>
            <person name="Schatz M."/>
            <person name="Zhao Q."/>
            <person name="Wortman J.R."/>
            <person name="Bidwell S.L."/>
            <person name="Alsmark U.C.M."/>
            <person name="Besteiro S."/>
            <person name="Sicheritz-Ponten T."/>
            <person name="Noel C.J."/>
            <person name="Dacks J.B."/>
            <person name="Foster P.G."/>
            <person name="Simillion C."/>
            <person name="Van de Peer Y."/>
            <person name="Miranda-Saavedra D."/>
            <person name="Barton G.J."/>
            <person name="Westrop G.D."/>
            <person name="Mueller S."/>
            <person name="Dessi D."/>
            <person name="Fiori P.L."/>
            <person name="Ren Q."/>
            <person name="Paulsen I."/>
            <person name="Zhang H."/>
            <person name="Bastida-Corcuera F.D."/>
            <person name="Simoes-Barbosa A."/>
            <person name="Brown M.T."/>
            <person name="Hayes R.D."/>
            <person name="Mukherjee M."/>
            <person name="Okumura C.Y."/>
            <person name="Schneider R."/>
            <person name="Smith A.J."/>
            <person name="Vanacova S."/>
            <person name="Villalvazo M."/>
            <person name="Haas B.J."/>
            <person name="Pertea M."/>
            <person name="Feldblyum T.V."/>
            <person name="Utterback T.R."/>
            <person name="Shu C.L."/>
            <person name="Osoegawa K."/>
            <person name="de Jong P.J."/>
            <person name="Hrdy I."/>
            <person name="Horvathova L."/>
            <person name="Zubacova Z."/>
            <person name="Dolezal P."/>
            <person name="Malik S.B."/>
            <person name="Logsdon J.M. Jr."/>
            <person name="Henze K."/>
            <person name="Gupta A."/>
            <person name="Wang C.C."/>
            <person name="Dunne R.L."/>
            <person name="Upcroft J.A."/>
            <person name="Upcroft P."/>
            <person name="White O."/>
            <person name="Salzberg S.L."/>
            <person name="Tang P."/>
            <person name="Chiu C.-H."/>
            <person name="Lee Y.-S."/>
            <person name="Embley T.M."/>
            <person name="Coombs G.H."/>
            <person name="Mottram J.C."/>
            <person name="Tachezy J."/>
            <person name="Fraser-Liggett C.M."/>
            <person name="Johnson P.J."/>
        </authorList>
    </citation>
    <scope>NUCLEOTIDE SEQUENCE [LARGE SCALE GENOMIC DNA]</scope>
    <source>
        <strain evidence="18">G3</strain>
    </source>
</reference>
<keyword evidence="4" id="KW-0808">Transferase</keyword>
<dbReference type="eggNOG" id="ENOG502QREJ">
    <property type="taxonomic scope" value="Eukaryota"/>
</dbReference>
<dbReference type="InterPro" id="IPR013815">
    <property type="entry name" value="ATP_grasp_subdomain_1"/>
</dbReference>
<keyword evidence="6" id="KW-0547">Nucleotide-binding</keyword>
<dbReference type="Gene3D" id="3.20.20.60">
    <property type="entry name" value="Phosphoenolpyruvate-binding domains"/>
    <property type="match status" value="1"/>
</dbReference>
<evidence type="ECO:0000256" key="9">
    <source>
        <dbReference type="ARBA" id="ARBA00022842"/>
    </source>
</evidence>
<dbReference type="GO" id="GO:0050242">
    <property type="term" value="F:pyruvate, phosphate dikinase activity"/>
    <property type="evidence" value="ECO:0007669"/>
    <property type="project" value="UniProtKB-UniRule"/>
</dbReference>
<accession>A2E4Y2</accession>
<dbReference type="Gene3D" id="3.30.1490.20">
    <property type="entry name" value="ATP-grasp fold, A domain"/>
    <property type="match status" value="1"/>
</dbReference>
<dbReference type="InterPro" id="IPR036637">
    <property type="entry name" value="Phosphohistidine_dom_sf"/>
</dbReference>
<dbReference type="STRING" id="5722.A2E4Y2"/>
<feature type="binding site" evidence="12">
    <location>
        <position position="816"/>
    </location>
    <ligand>
        <name>substrate</name>
    </ligand>
</feature>
<evidence type="ECO:0000256" key="10">
    <source>
        <dbReference type="PIRNR" id="PIRNR000853"/>
    </source>
</evidence>
<keyword evidence="8" id="KW-0067">ATP-binding</keyword>
<dbReference type="OrthoDB" id="6123450at2759"/>
<dbReference type="AlphaFoldDB" id="A2E4Y2"/>